<feature type="region of interest" description="Disordered" evidence="1">
    <location>
        <begin position="133"/>
        <end position="153"/>
    </location>
</feature>
<sequence>MAATFTHTHNVTPFIPEGIGRGAHYSTLRATTEKFSKIRIKPSNTLPDPGIELETPCSAVALHQRGNPARPETTICRSHKELLLAGIESVTRCAVAGCPPTALTVQSYNKINVYRGSVSKSWNKNGVVFRGKRAYESPDGKRSAPSLDTRNTR</sequence>
<name>A0A2H1WB95_SPOFR</name>
<proteinExistence type="predicted"/>
<gene>
    <name evidence="2" type="ORF">SFRICE_025481</name>
</gene>
<evidence type="ECO:0000256" key="1">
    <source>
        <dbReference type="SAM" id="MobiDB-lite"/>
    </source>
</evidence>
<organism evidence="2">
    <name type="scientific">Spodoptera frugiperda</name>
    <name type="common">Fall armyworm</name>
    <dbReference type="NCBI Taxonomy" id="7108"/>
    <lineage>
        <taxon>Eukaryota</taxon>
        <taxon>Metazoa</taxon>
        <taxon>Ecdysozoa</taxon>
        <taxon>Arthropoda</taxon>
        <taxon>Hexapoda</taxon>
        <taxon>Insecta</taxon>
        <taxon>Pterygota</taxon>
        <taxon>Neoptera</taxon>
        <taxon>Endopterygota</taxon>
        <taxon>Lepidoptera</taxon>
        <taxon>Glossata</taxon>
        <taxon>Ditrysia</taxon>
        <taxon>Noctuoidea</taxon>
        <taxon>Noctuidae</taxon>
        <taxon>Amphipyrinae</taxon>
        <taxon>Spodoptera</taxon>
    </lineage>
</organism>
<evidence type="ECO:0000313" key="2">
    <source>
        <dbReference type="EMBL" id="SOQ50330.1"/>
    </source>
</evidence>
<reference evidence="2" key="1">
    <citation type="submission" date="2016-07" db="EMBL/GenBank/DDBJ databases">
        <authorList>
            <person name="Bretaudeau A."/>
        </authorList>
    </citation>
    <scope>NUCLEOTIDE SEQUENCE</scope>
    <source>
        <strain evidence="2">Rice</strain>
        <tissue evidence="2">Whole body</tissue>
    </source>
</reference>
<accession>A0A2H1WB95</accession>
<dbReference type="EMBL" id="ODYU01007504">
    <property type="protein sequence ID" value="SOQ50330.1"/>
    <property type="molecule type" value="Genomic_DNA"/>
</dbReference>
<feature type="compositionally biased region" description="Basic and acidic residues" evidence="1">
    <location>
        <begin position="133"/>
        <end position="142"/>
    </location>
</feature>
<dbReference type="AlphaFoldDB" id="A0A2H1WB95"/>
<protein>
    <submittedName>
        <fullName evidence="2">SFRICE_025481</fullName>
    </submittedName>
</protein>